<evidence type="ECO:0008006" key="6">
    <source>
        <dbReference type="Google" id="ProtNLM"/>
    </source>
</evidence>
<dbReference type="InterPro" id="IPR051448">
    <property type="entry name" value="CdaR-like_regulators"/>
</dbReference>
<dbReference type="PANTHER" id="PTHR33744:SF15">
    <property type="entry name" value="CARBOHYDRATE DIACID REGULATOR"/>
    <property type="match status" value="1"/>
</dbReference>
<reference evidence="4 5" key="1">
    <citation type="journal article" date="2019" name="Nat. Med.">
        <title>A library of human gut bacterial isolates paired with longitudinal multiomics data enables mechanistic microbiome research.</title>
        <authorList>
            <person name="Poyet M."/>
            <person name="Groussin M."/>
            <person name="Gibbons S.M."/>
            <person name="Avila-Pacheco J."/>
            <person name="Jiang X."/>
            <person name="Kearney S.M."/>
            <person name="Perrotta A.R."/>
            <person name="Berdy B."/>
            <person name="Zhao S."/>
            <person name="Lieberman T.D."/>
            <person name="Swanson P.K."/>
            <person name="Smith M."/>
            <person name="Roesemann S."/>
            <person name="Alexander J.E."/>
            <person name="Rich S.A."/>
            <person name="Livny J."/>
            <person name="Vlamakis H."/>
            <person name="Clish C."/>
            <person name="Bullock K."/>
            <person name="Deik A."/>
            <person name="Scott J."/>
            <person name="Pierce K.A."/>
            <person name="Xavier R.J."/>
            <person name="Alm E.J."/>
        </authorList>
    </citation>
    <scope>NUCLEOTIDE SEQUENCE [LARGE SCALE GENOMIC DNA]</scope>
    <source>
        <strain evidence="4 5">BIOML-A3</strain>
    </source>
</reference>
<evidence type="ECO:0000256" key="1">
    <source>
        <dbReference type="ARBA" id="ARBA00006754"/>
    </source>
</evidence>
<evidence type="ECO:0000313" key="5">
    <source>
        <dbReference type="Proteomes" id="UP000431304"/>
    </source>
</evidence>
<dbReference type="Pfam" id="PF17853">
    <property type="entry name" value="GGDEF_2"/>
    <property type="match status" value="1"/>
</dbReference>
<feature type="domain" description="PucR C-terminal helix-turn-helix" evidence="2">
    <location>
        <begin position="494"/>
        <end position="551"/>
    </location>
</feature>
<dbReference type="Pfam" id="PF13556">
    <property type="entry name" value="HTH_30"/>
    <property type="match status" value="1"/>
</dbReference>
<gene>
    <name evidence="4" type="ORF">GKE72_05265</name>
</gene>
<evidence type="ECO:0000259" key="3">
    <source>
        <dbReference type="Pfam" id="PF17853"/>
    </source>
</evidence>
<comment type="similarity">
    <text evidence="1">Belongs to the CdaR family.</text>
</comment>
<accession>A0A844E0E4</accession>
<dbReference type="PANTHER" id="PTHR33744">
    <property type="entry name" value="CARBOHYDRATE DIACID REGULATOR"/>
    <property type="match status" value="1"/>
</dbReference>
<dbReference type="Gene3D" id="1.10.10.2840">
    <property type="entry name" value="PucR C-terminal helix-turn-helix domain"/>
    <property type="match status" value="1"/>
</dbReference>
<feature type="domain" description="CdaR GGDEF-like" evidence="3">
    <location>
        <begin position="322"/>
        <end position="441"/>
    </location>
</feature>
<proteinExistence type="inferred from homology"/>
<name>A0A844E0E4_EUBRA</name>
<organism evidence="4 5">
    <name type="scientific">Eubacterium ramulus</name>
    <dbReference type="NCBI Taxonomy" id="39490"/>
    <lineage>
        <taxon>Bacteria</taxon>
        <taxon>Bacillati</taxon>
        <taxon>Bacillota</taxon>
        <taxon>Clostridia</taxon>
        <taxon>Eubacteriales</taxon>
        <taxon>Eubacteriaceae</taxon>
        <taxon>Eubacterium</taxon>
    </lineage>
</organism>
<protein>
    <recommendedName>
        <fullName evidence="6">PucR C-terminal helix-turn-helix domain-containing protein</fullName>
    </recommendedName>
</protein>
<dbReference type="InterPro" id="IPR042070">
    <property type="entry name" value="PucR_C-HTH_sf"/>
</dbReference>
<dbReference type="InterPro" id="IPR041522">
    <property type="entry name" value="CdaR_GGDEF"/>
</dbReference>
<dbReference type="InterPro" id="IPR025736">
    <property type="entry name" value="PucR_C-HTH_dom"/>
</dbReference>
<dbReference type="Proteomes" id="UP000431304">
    <property type="component" value="Unassembled WGS sequence"/>
</dbReference>
<sequence>MGRLPFLFREILMITLKTLLDQLQDICRCMVRNDYDTTRFISRIDILRQNTVLCPDTLYLCPDDIPENLLKPDAFSAPAPEQSPVLLIDAALWETYAKSSAAEYLPTTGDFLHTANEATALQDRFSVIPVENMPAPEDTFLLLNQRLTFELRLQQEINDLYHLLYSGHGLDNLILRAESFLHRPMSVLDASYSMIAVSPLMHQLPFGMEKSEEGSIFLSSQEVESLRRLQIEHQIYKNNQAFFIQTEDHPDTNWIFCGIRIQHVMTGYVALCLPDKAEASEHELRLITAFSDICAIEMQKHEFFVQKTGLQYETFLTELLEGRFNDVNIIETRLKLLNRRFGKFFCLAILYCPEPHNSDLFNKRQMTSLRQVYPNAMSVVYKNNIILLINQDTPVQLSPELTDPLEQFAERNHLKVSLSQPFADILKIRIFYHQALHTLELSDLQAPDQTLFYSTDALPEYLFSKCNYQELEVGIHYHIFQLQDYDKTYHTDFVETLRAYLDHDRNAAKTAEYLHIHRSTFFYRVKKIEELLEISISDSHLLFLYELSFKIWDYLCR</sequence>
<evidence type="ECO:0000259" key="2">
    <source>
        <dbReference type="Pfam" id="PF13556"/>
    </source>
</evidence>
<dbReference type="AlphaFoldDB" id="A0A844E0E4"/>
<dbReference type="EMBL" id="WKRA01000006">
    <property type="protein sequence ID" value="MSD15486.1"/>
    <property type="molecule type" value="Genomic_DNA"/>
</dbReference>
<evidence type="ECO:0000313" key="4">
    <source>
        <dbReference type="EMBL" id="MSD15486.1"/>
    </source>
</evidence>
<comment type="caution">
    <text evidence="4">The sequence shown here is derived from an EMBL/GenBank/DDBJ whole genome shotgun (WGS) entry which is preliminary data.</text>
</comment>